<dbReference type="RefSeq" id="WP_188640897.1">
    <property type="nucleotide sequence ID" value="NZ_BMID01000001.1"/>
</dbReference>
<organism evidence="1 2">
    <name type="scientific">Blastomonas marina</name>
    <dbReference type="NCBI Taxonomy" id="1867408"/>
    <lineage>
        <taxon>Bacteria</taxon>
        <taxon>Pseudomonadati</taxon>
        <taxon>Pseudomonadota</taxon>
        <taxon>Alphaproteobacteria</taxon>
        <taxon>Sphingomonadales</taxon>
        <taxon>Sphingomonadaceae</taxon>
        <taxon>Blastomonas</taxon>
    </lineage>
</organism>
<evidence type="ECO:0000313" key="1">
    <source>
        <dbReference type="EMBL" id="GFZ97338.1"/>
    </source>
</evidence>
<evidence type="ECO:0000313" key="2">
    <source>
        <dbReference type="Proteomes" id="UP000603317"/>
    </source>
</evidence>
<keyword evidence="2" id="KW-1185">Reference proteome</keyword>
<comment type="caution">
    <text evidence="1">The sequence shown here is derived from an EMBL/GenBank/DDBJ whole genome shotgun (WGS) entry which is preliminary data.</text>
</comment>
<accession>A0ABQ1F1V6</accession>
<sequence length="149" mass="16518">MKEPQRPAQLRLDEAIDRQGPELAAIGREAITAATAAMPTANRIVDNSDGLLRVHFAPGVDLAATIVTVSFHAFWVSYDFPRGDRMYDLDELLRGTLGSMRHYVIEGAGDVRDTEVKLLLRDAIDRADPPLNPENRAMLCFRSDLEAGR</sequence>
<name>A0ABQ1F1V6_9SPHN</name>
<dbReference type="EMBL" id="BMID01000001">
    <property type="protein sequence ID" value="GFZ97338.1"/>
    <property type="molecule type" value="Genomic_DNA"/>
</dbReference>
<protein>
    <submittedName>
        <fullName evidence="1">Uncharacterized protein</fullName>
    </submittedName>
</protein>
<gene>
    <name evidence="1" type="ORF">GCM10010923_01600</name>
</gene>
<reference evidence="2" key="1">
    <citation type="journal article" date="2019" name="Int. J. Syst. Evol. Microbiol.">
        <title>The Global Catalogue of Microorganisms (GCM) 10K type strain sequencing project: providing services to taxonomists for standard genome sequencing and annotation.</title>
        <authorList>
            <consortium name="The Broad Institute Genomics Platform"/>
            <consortium name="The Broad Institute Genome Sequencing Center for Infectious Disease"/>
            <person name="Wu L."/>
            <person name="Ma J."/>
        </authorList>
    </citation>
    <scope>NUCLEOTIDE SEQUENCE [LARGE SCALE GENOMIC DNA]</scope>
    <source>
        <strain evidence="2">CGMCC 1.15297</strain>
    </source>
</reference>
<dbReference type="Proteomes" id="UP000603317">
    <property type="component" value="Unassembled WGS sequence"/>
</dbReference>
<proteinExistence type="predicted"/>